<dbReference type="RefSeq" id="WP_023787908.1">
    <property type="nucleotide sequence ID" value="NC_022997.1"/>
</dbReference>
<dbReference type="Pfam" id="PF03349">
    <property type="entry name" value="Toluene_X"/>
    <property type="match status" value="1"/>
</dbReference>
<dbReference type="Proteomes" id="UP000018542">
    <property type="component" value="Chromosome"/>
</dbReference>
<dbReference type="GO" id="GO:0009279">
    <property type="term" value="C:cell outer membrane"/>
    <property type="evidence" value="ECO:0007669"/>
    <property type="project" value="UniProtKB-SubCell"/>
</dbReference>
<evidence type="ECO:0000256" key="4">
    <source>
        <dbReference type="ARBA" id="ARBA00022692"/>
    </source>
</evidence>
<proteinExistence type="inferred from homology"/>
<keyword evidence="4" id="KW-0812">Transmembrane</keyword>
<dbReference type="SUPFAM" id="SSF56935">
    <property type="entry name" value="Porins"/>
    <property type="match status" value="1"/>
</dbReference>
<keyword evidence="5" id="KW-0732">Signal</keyword>
<keyword evidence="6" id="KW-0472">Membrane</keyword>
<dbReference type="GO" id="GO:0015483">
    <property type="term" value="F:long-chain fatty acid transporting porin activity"/>
    <property type="evidence" value="ECO:0007669"/>
    <property type="project" value="TreeGrafter"/>
</dbReference>
<name>V5SDZ6_9HYPH</name>
<evidence type="ECO:0000256" key="2">
    <source>
        <dbReference type="ARBA" id="ARBA00008163"/>
    </source>
</evidence>
<evidence type="ECO:0000313" key="8">
    <source>
        <dbReference type="EMBL" id="AHB49096.1"/>
    </source>
</evidence>
<dbReference type="PANTHER" id="PTHR35093">
    <property type="entry name" value="OUTER MEMBRANE PROTEIN NMB0088-RELATED"/>
    <property type="match status" value="1"/>
</dbReference>
<sequence>MARDVSAGQAIRWSGAIALGGLITFSSFVLSGTDAQAGGLSVREQSVSFQGMSFAGAAAGGDLSSSFWNPAAMATAGYGLATESHFSLIVADIDVRAESVSVLPGSLVTPSTTAVNDVSKIDPIAVVGASYASWRVNDEFVFGLSISAPFGSQNDASDPVWSGQYHYRASQLLTVNVNPIVSYQISPTLAIGAGPQIQYMLLKVKANPSGALAPPQRRSVLEGDDIGVGFTAGLLWQPTPATSIGLGYRSAVSHNIEGDASMRGGMLATGGGLGTVAFEPTAFSAKLETPEMLTLSARQSISPAARLLATVEWTNWSRLDEVNFMATRMGGIAAGPFSPGDSVNVLDFHWDDGWFFSLGGEWDYSSRVTLRAGAAYEVSPIRRATQRKINVADSDRIWLSAGASYALNETMSFDVAYSHIIFDDAPIDSLTTSPASPTTPVRQFVGRAHQSADIVSVAMKSKW</sequence>
<dbReference type="STRING" id="1029756.W911_12870"/>
<evidence type="ECO:0000256" key="5">
    <source>
        <dbReference type="ARBA" id="ARBA00022729"/>
    </source>
</evidence>
<organism evidence="8 9">
    <name type="scientific">Hyphomicrobium nitrativorans NL23</name>
    <dbReference type="NCBI Taxonomy" id="1029756"/>
    <lineage>
        <taxon>Bacteria</taxon>
        <taxon>Pseudomonadati</taxon>
        <taxon>Pseudomonadota</taxon>
        <taxon>Alphaproteobacteria</taxon>
        <taxon>Hyphomicrobiales</taxon>
        <taxon>Hyphomicrobiaceae</taxon>
        <taxon>Hyphomicrobium</taxon>
    </lineage>
</organism>
<dbReference type="KEGG" id="hni:W911_12870"/>
<keyword evidence="9" id="KW-1185">Reference proteome</keyword>
<dbReference type="PANTHER" id="PTHR35093:SF8">
    <property type="entry name" value="OUTER MEMBRANE PROTEIN NMB0088-RELATED"/>
    <property type="match status" value="1"/>
</dbReference>
<keyword evidence="3" id="KW-1134">Transmembrane beta strand</keyword>
<gene>
    <name evidence="8" type="ORF">W911_12870</name>
</gene>
<evidence type="ECO:0000256" key="1">
    <source>
        <dbReference type="ARBA" id="ARBA00004571"/>
    </source>
</evidence>
<reference evidence="8 9" key="1">
    <citation type="journal article" date="2014" name="Genome Announc.">
        <title>Complete Genome Sequence of Hyphomicrobium nitrativorans Strain NL23, a Denitrifying Bacterium Isolated from Biofilm of a Methanol-Fed Denitrification System Treating Seawater at the Montreal Biodome.</title>
        <authorList>
            <person name="Martineau C."/>
            <person name="Villeneuve C."/>
            <person name="Mauffrey F."/>
            <person name="Villemur R."/>
        </authorList>
    </citation>
    <scope>NUCLEOTIDE SEQUENCE [LARGE SCALE GENOMIC DNA]</scope>
    <source>
        <strain evidence="8">NL23</strain>
    </source>
</reference>
<evidence type="ECO:0000256" key="6">
    <source>
        <dbReference type="ARBA" id="ARBA00023136"/>
    </source>
</evidence>
<evidence type="ECO:0000256" key="7">
    <source>
        <dbReference type="ARBA" id="ARBA00023237"/>
    </source>
</evidence>
<evidence type="ECO:0000313" key="9">
    <source>
        <dbReference type="Proteomes" id="UP000018542"/>
    </source>
</evidence>
<keyword evidence="7" id="KW-0998">Cell outer membrane</keyword>
<dbReference type="OrthoDB" id="19849at2"/>
<protein>
    <submittedName>
        <fullName evidence="8">Membrane protein</fullName>
    </submittedName>
</protein>
<comment type="similarity">
    <text evidence="2">Belongs to the OmpP1/FadL family.</text>
</comment>
<dbReference type="HOGENOM" id="CLU_035981_0_1_5"/>
<dbReference type="Gene3D" id="2.40.160.60">
    <property type="entry name" value="Outer membrane protein transport protein (OMPP1/FadL/TodX)"/>
    <property type="match status" value="1"/>
</dbReference>
<dbReference type="InterPro" id="IPR005017">
    <property type="entry name" value="OMPP1/FadL/TodX"/>
</dbReference>
<dbReference type="AlphaFoldDB" id="V5SDZ6"/>
<dbReference type="PATRIC" id="fig|1029756.8.peg.2677"/>
<comment type="subcellular location">
    <subcellularLocation>
        <location evidence="1">Cell outer membrane</location>
        <topology evidence="1">Multi-pass membrane protein</topology>
    </subcellularLocation>
</comment>
<accession>V5SDZ6</accession>
<evidence type="ECO:0000256" key="3">
    <source>
        <dbReference type="ARBA" id="ARBA00022452"/>
    </source>
</evidence>
<dbReference type="EMBL" id="CP006912">
    <property type="protein sequence ID" value="AHB49096.1"/>
    <property type="molecule type" value="Genomic_DNA"/>
</dbReference>